<dbReference type="VEuPathDB" id="AmoebaDB:FDP41_000401"/>
<dbReference type="Proteomes" id="UP000444721">
    <property type="component" value="Unassembled WGS sequence"/>
</dbReference>
<protein>
    <submittedName>
        <fullName evidence="2">Uncharacterized protein</fullName>
    </submittedName>
</protein>
<dbReference type="EMBL" id="VFQX01000002">
    <property type="protein sequence ID" value="KAF0984502.1"/>
    <property type="molecule type" value="Genomic_DNA"/>
</dbReference>
<dbReference type="OMA" id="WKYSVYE"/>
<name>A0A6A5CBS0_NAEFO</name>
<organism evidence="2 3">
    <name type="scientific">Naegleria fowleri</name>
    <name type="common">Brain eating amoeba</name>
    <dbReference type="NCBI Taxonomy" id="5763"/>
    <lineage>
        <taxon>Eukaryota</taxon>
        <taxon>Discoba</taxon>
        <taxon>Heterolobosea</taxon>
        <taxon>Tetramitia</taxon>
        <taxon>Eutetramitia</taxon>
        <taxon>Vahlkampfiidae</taxon>
        <taxon>Naegleria</taxon>
    </lineage>
</organism>
<comment type="caution">
    <text evidence="2">The sequence shown here is derived from an EMBL/GenBank/DDBJ whole genome shotgun (WGS) entry which is preliminary data.</text>
</comment>
<sequence>MINNENNSNSASTEEKAEHPFDLVGWNETKITRPSTKDIEIVEKQLNKKSKVVPPSAIVKRCKWGYPQVTFAFTSKNLEKNVGNNHFVPGTFLWLTCPRVNHIVDKIETSDEFNIIRQEFGADLNFPKSKKEKRKAQNPQTSEKKTKQEDSSTSIEEKETTNLLMETFKNYDDWLSNKAKITEGIDKDTALLTPEEFIMWKYSVYEKDLTNLPPQRKRYGNAGVSVPTSIKCLHSHVASYMAGAKDHVGKRTFEEGKNVIVNVLHEEDIEDLNFPLDCRSNCIRCRAFDTDHSNKTEKDEQ</sequence>
<evidence type="ECO:0000313" key="2">
    <source>
        <dbReference type="EMBL" id="KAF0984502.1"/>
    </source>
</evidence>
<keyword evidence="3" id="KW-1185">Reference proteome</keyword>
<dbReference type="Pfam" id="PF04417">
    <property type="entry name" value="DUF501"/>
    <property type="match status" value="2"/>
</dbReference>
<dbReference type="AlphaFoldDB" id="A0A6A5CBS0"/>
<dbReference type="PANTHER" id="PTHR37163">
    <property type="entry name" value="CONSERVED PROTEIN"/>
    <property type="match status" value="1"/>
</dbReference>
<dbReference type="VEuPathDB" id="AmoebaDB:NfTy_000880"/>
<dbReference type="GeneID" id="68107619"/>
<feature type="region of interest" description="Disordered" evidence="1">
    <location>
        <begin position="127"/>
        <end position="159"/>
    </location>
</feature>
<evidence type="ECO:0000256" key="1">
    <source>
        <dbReference type="SAM" id="MobiDB-lite"/>
    </source>
</evidence>
<accession>A0A6A5CBS0</accession>
<dbReference type="VEuPathDB" id="AmoebaDB:NF0005580"/>
<evidence type="ECO:0000313" key="3">
    <source>
        <dbReference type="Proteomes" id="UP000444721"/>
    </source>
</evidence>
<dbReference type="PANTHER" id="PTHR37163:SF1">
    <property type="entry name" value="DUF501 DOMAIN-CONTAINING PROTEIN"/>
    <property type="match status" value="1"/>
</dbReference>
<dbReference type="OrthoDB" id="10255599at2759"/>
<gene>
    <name evidence="2" type="ORF">FDP41_000401</name>
</gene>
<feature type="compositionally biased region" description="Basic and acidic residues" evidence="1">
    <location>
        <begin position="142"/>
        <end position="159"/>
    </location>
</feature>
<proteinExistence type="predicted"/>
<dbReference type="RefSeq" id="XP_044569215.1">
    <property type="nucleotide sequence ID" value="XM_044707378.1"/>
</dbReference>
<dbReference type="InterPro" id="IPR007511">
    <property type="entry name" value="DUF501"/>
</dbReference>
<reference evidence="2 3" key="1">
    <citation type="journal article" date="2019" name="Sci. Rep.">
        <title>Nanopore sequencing improves the draft genome of the human pathogenic amoeba Naegleria fowleri.</title>
        <authorList>
            <person name="Liechti N."/>
            <person name="Schurch N."/>
            <person name="Bruggmann R."/>
            <person name="Wittwer M."/>
        </authorList>
    </citation>
    <scope>NUCLEOTIDE SEQUENCE [LARGE SCALE GENOMIC DNA]</scope>
    <source>
        <strain evidence="2 3">ATCC 30894</strain>
    </source>
</reference>